<sequence>MGNLKRRRAPTVGGRRRTGCLCCRKRRIKCDETKPSCLKCIKSSYKCVWPTRKKSLSHINQFQLEKNRKRAIGFVNINTKSAVTYSSNSPYKSDAYRSWVRFTKNPNSYKGINGKSHDTKLIDVKKESEFDLLFRKYLSDVNGRYFKLYLNCGNFGTYVIGSKMNHIEIKLFDAFSRGFLVEVTPLLADHHLLPGSITLPLGVNNPILRQIFYTCGAFFLSLGAKEFVPVSKDYLAKSIFIVNCFLKDFPVFGNEDWLMIVSLCFHFVLQFLGESMQGKTANISLCLRTIYILGSKVRKHGKRRNSGDFVDMTNWLSELQKTTQFAHLNSLGHENWDYNSQLSQVRRLINNIGLKLNLQYGAHAHDLNFKPVRSHHNQLNDLPSLTLTESGFVSCIQKTVSESFLYNYTINLFGCGSNIIDKIASPFEIFDLYRNILAYRVSKSSIPWMNNPIMGASLDSFEIAAKTNWLAAHFPLDVNNQKIAGELLRNAQFYCQPLLPSKPLNNEPTEVLSRITESCYFADMVAKACFIFLSKLLNPSLKNSDSSIQAALNRFLENLSNITIQSRISSICIWPMVVAGSAALNIQQKNYLLYRLRNFEDCVRFGDMRTASRYLERIWDSSIGLNSLLDYHIRKTLFDYA</sequence>
<dbReference type="EMBL" id="CP063133">
    <property type="protein sequence ID" value="QOU18831.1"/>
    <property type="molecule type" value="Genomic_DNA"/>
</dbReference>
<dbReference type="GeneID" id="64575972"/>
<dbReference type="PANTHER" id="PTHR37534:SF46">
    <property type="entry name" value="ZN(II)2CYS6 TRANSCRIPTION FACTOR (EUROFUNG)"/>
    <property type="match status" value="1"/>
</dbReference>
<reference evidence="4" key="2">
    <citation type="journal article" name="BMC Genomics">
        <title>New genome assemblies reveal patterns of domestication and adaptation across Brettanomyces (Dekkera) species.</title>
        <authorList>
            <person name="Roach M.J."/>
            <person name="Borneman A.R."/>
        </authorList>
    </citation>
    <scope>NUCLEOTIDE SEQUENCE</scope>
    <source>
        <strain evidence="4">UCD 2041</strain>
    </source>
</reference>
<dbReference type="PROSITE" id="PS00463">
    <property type="entry name" value="ZN2_CY6_FUNGAL_1"/>
    <property type="match status" value="1"/>
</dbReference>
<evidence type="ECO:0000313" key="4">
    <source>
        <dbReference type="EMBL" id="QOU18831.1"/>
    </source>
</evidence>
<dbReference type="KEGG" id="bbrx:BRETT_004049"/>
<dbReference type="OrthoDB" id="3598904at2759"/>
<proteinExistence type="predicted"/>
<dbReference type="CDD" id="cd00067">
    <property type="entry name" value="GAL4"/>
    <property type="match status" value="1"/>
</dbReference>
<dbReference type="Gene3D" id="4.10.240.10">
    <property type="entry name" value="Zn(2)-C6 fungal-type DNA-binding domain"/>
    <property type="match status" value="1"/>
</dbReference>
<dbReference type="GO" id="GO:0000981">
    <property type="term" value="F:DNA-binding transcription factor activity, RNA polymerase II-specific"/>
    <property type="evidence" value="ECO:0007669"/>
    <property type="project" value="InterPro"/>
</dbReference>
<dbReference type="Pfam" id="PF11951">
    <property type="entry name" value="Fungal_trans_2"/>
    <property type="match status" value="1"/>
</dbReference>
<gene>
    <name evidence="4" type="ORF">BRETT_004049</name>
</gene>
<dbReference type="SMART" id="SM00066">
    <property type="entry name" value="GAL4"/>
    <property type="match status" value="1"/>
</dbReference>
<keyword evidence="2" id="KW-0539">Nucleus</keyword>
<feature type="domain" description="Zn(2)-C6 fungal-type" evidence="3">
    <location>
        <begin position="19"/>
        <end position="49"/>
    </location>
</feature>
<dbReference type="InterPro" id="IPR001138">
    <property type="entry name" value="Zn2Cys6_DnaBD"/>
</dbReference>
<dbReference type="AlphaFoldDB" id="A0A871R898"/>
<evidence type="ECO:0000313" key="5">
    <source>
        <dbReference type="Proteomes" id="UP000663131"/>
    </source>
</evidence>
<dbReference type="Pfam" id="PF00172">
    <property type="entry name" value="Zn_clus"/>
    <property type="match status" value="1"/>
</dbReference>
<accession>A0A871R898</accession>
<evidence type="ECO:0000256" key="2">
    <source>
        <dbReference type="ARBA" id="ARBA00023242"/>
    </source>
</evidence>
<dbReference type="GO" id="GO:0008270">
    <property type="term" value="F:zinc ion binding"/>
    <property type="evidence" value="ECO:0007669"/>
    <property type="project" value="InterPro"/>
</dbReference>
<dbReference type="InterPro" id="IPR036864">
    <property type="entry name" value="Zn2-C6_fun-type_DNA-bd_sf"/>
</dbReference>
<evidence type="ECO:0000256" key="1">
    <source>
        <dbReference type="ARBA" id="ARBA00004123"/>
    </source>
</evidence>
<dbReference type="PANTHER" id="PTHR37534">
    <property type="entry name" value="TRANSCRIPTIONAL ACTIVATOR PROTEIN UGA3"/>
    <property type="match status" value="1"/>
</dbReference>
<organism evidence="4 5">
    <name type="scientific">Dekkera bruxellensis</name>
    <name type="common">Brettanomyces custersii</name>
    <dbReference type="NCBI Taxonomy" id="5007"/>
    <lineage>
        <taxon>Eukaryota</taxon>
        <taxon>Fungi</taxon>
        <taxon>Dikarya</taxon>
        <taxon>Ascomycota</taxon>
        <taxon>Saccharomycotina</taxon>
        <taxon>Pichiomycetes</taxon>
        <taxon>Pichiales</taxon>
        <taxon>Pichiaceae</taxon>
        <taxon>Brettanomyces</taxon>
    </lineage>
</organism>
<dbReference type="InterPro" id="IPR021858">
    <property type="entry name" value="Fun_TF"/>
</dbReference>
<evidence type="ECO:0000259" key="3">
    <source>
        <dbReference type="PROSITE" id="PS50048"/>
    </source>
</evidence>
<dbReference type="PROSITE" id="PS50048">
    <property type="entry name" value="ZN2_CY6_FUNGAL_2"/>
    <property type="match status" value="1"/>
</dbReference>
<dbReference type="GO" id="GO:0005634">
    <property type="term" value="C:nucleus"/>
    <property type="evidence" value="ECO:0007669"/>
    <property type="project" value="UniProtKB-SubCell"/>
</dbReference>
<name>A0A871R898_DEKBR</name>
<comment type="subcellular location">
    <subcellularLocation>
        <location evidence="1">Nucleus</location>
    </subcellularLocation>
</comment>
<dbReference type="Proteomes" id="UP000663131">
    <property type="component" value="Chromosome 5"/>
</dbReference>
<dbReference type="RefSeq" id="XP_041135324.1">
    <property type="nucleotide sequence ID" value="XM_041282548.1"/>
</dbReference>
<dbReference type="SUPFAM" id="SSF57701">
    <property type="entry name" value="Zn2/Cys6 DNA-binding domain"/>
    <property type="match status" value="1"/>
</dbReference>
<reference evidence="4" key="1">
    <citation type="submission" date="2020-10" db="EMBL/GenBank/DDBJ databases">
        <authorList>
            <person name="Palmer J.M."/>
        </authorList>
    </citation>
    <scope>NUCLEOTIDE SEQUENCE</scope>
    <source>
        <strain evidence="4">UCD 2041</strain>
    </source>
</reference>
<protein>
    <recommendedName>
        <fullName evidence="3">Zn(2)-C6 fungal-type domain-containing protein</fullName>
    </recommendedName>
</protein>